<dbReference type="OrthoDB" id="5356111at2759"/>
<organism evidence="12 13">
    <name type="scientific">Aspergillus aculeatus (strain ATCC 16872 / CBS 172.66 / WB 5094)</name>
    <dbReference type="NCBI Taxonomy" id="690307"/>
    <lineage>
        <taxon>Eukaryota</taxon>
        <taxon>Fungi</taxon>
        <taxon>Dikarya</taxon>
        <taxon>Ascomycota</taxon>
        <taxon>Pezizomycotina</taxon>
        <taxon>Eurotiomycetes</taxon>
        <taxon>Eurotiomycetidae</taxon>
        <taxon>Eurotiales</taxon>
        <taxon>Aspergillaceae</taxon>
        <taxon>Aspergillus</taxon>
        <taxon>Aspergillus subgen. Circumdati</taxon>
    </lineage>
</organism>
<dbReference type="RefSeq" id="XP_020060519.1">
    <property type="nucleotide sequence ID" value="XM_020202315.1"/>
</dbReference>
<comment type="function">
    <text evidence="1 10">Involved in cell fusion during mating by stabilizing the plasma membrane fusion event.</text>
</comment>
<evidence type="ECO:0000256" key="8">
    <source>
        <dbReference type="ARBA" id="ARBA00023136"/>
    </source>
</evidence>
<dbReference type="OMA" id="NVFGWVN"/>
<dbReference type="AlphaFoldDB" id="A0A1L9X6W0"/>
<dbReference type="STRING" id="690307.A0A1L9X6W0"/>
<evidence type="ECO:0000256" key="4">
    <source>
        <dbReference type="ARBA" id="ARBA00022475"/>
    </source>
</evidence>
<evidence type="ECO:0000256" key="7">
    <source>
        <dbReference type="ARBA" id="ARBA00022989"/>
    </source>
</evidence>
<feature type="transmembrane region" description="Helical" evidence="10">
    <location>
        <begin position="321"/>
        <end position="339"/>
    </location>
</feature>
<proteinExistence type="inferred from homology"/>
<keyword evidence="4 10" id="KW-1003">Cell membrane</keyword>
<comment type="similarity">
    <text evidence="3 10">Belongs to the PRM1 family.</text>
</comment>
<dbReference type="GO" id="GO:0005886">
    <property type="term" value="C:plasma membrane"/>
    <property type="evidence" value="ECO:0007669"/>
    <property type="project" value="UniProtKB-SubCell"/>
</dbReference>
<evidence type="ECO:0000313" key="13">
    <source>
        <dbReference type="Proteomes" id="UP000184546"/>
    </source>
</evidence>
<dbReference type="VEuPathDB" id="FungiDB:ASPACDRAFT_50075"/>
<gene>
    <name evidence="12" type="ORF">ASPACDRAFT_50075</name>
</gene>
<feature type="transmembrane region" description="Helical" evidence="10">
    <location>
        <begin position="393"/>
        <end position="418"/>
    </location>
</feature>
<keyword evidence="13" id="KW-1185">Reference proteome</keyword>
<dbReference type="EMBL" id="KV878971">
    <property type="protein sequence ID" value="OJK04180.1"/>
    <property type="molecule type" value="Genomic_DNA"/>
</dbReference>
<dbReference type="Proteomes" id="UP000184546">
    <property type="component" value="Unassembled WGS sequence"/>
</dbReference>
<protein>
    <recommendedName>
        <fullName evidence="10">Plasma membrane fusion protein PRM1</fullName>
    </recommendedName>
</protein>
<dbReference type="PANTHER" id="PTHR31030">
    <property type="entry name" value="PLASMA MEMBRANE FUSION PROTEIN PRM1"/>
    <property type="match status" value="1"/>
</dbReference>
<feature type="compositionally biased region" description="Low complexity" evidence="11">
    <location>
        <begin position="706"/>
        <end position="722"/>
    </location>
</feature>
<feature type="region of interest" description="Disordered" evidence="11">
    <location>
        <begin position="634"/>
        <end position="667"/>
    </location>
</feature>
<sequence>MGIFGPARNIFPLLPPYGAHDPCGGSGRIIPLHPDGITPYLGLRARLSQSWINRWTILLLLVLVRVLMAVSSIESDMAKAKSEALSACTSVETMGSTMASMPHYLAQGVNEVAVKTVNAAIDGLESVLTLSLTVVEELVIFFIKVMYQTYLCLFTLVVRGAVEIGVSVLEDAADFLNSTIKTVGEDIGKTVDTFEDTLNSFLEKVNTVLSAVGTSVPTLNLTDSINSLENAHLPSSIDASLDKLNSSIPNFDEVSNFTENVLRFPFEEVKKLVNGSLGNYSFNASALSVPAKKKLTFCDSNDGINAFFEGATDAALTARKIFIAILVIAAILACVPMAWQEIRRWRHMKERSQLVRKEAHDPMDVVYIVSRPYTAAAGIKAASRFSNSRAQILVRWAIAYATTPAALFVLCLALAGLLSCLCQYVLLSAVKRTVPELSEEVGQFADKVVAALANSSAEWANDTNTAILHVDSQINTNVLGWVNTSTTALNDTLNTFVDKTIDVLNGTFGDTILYDPLLEVFNCLIGLKVASVQKGLTWVHDHAHVDFPLFPEDVFSRGAAASINGTASDDDSFLAEAGDKTSNKITEVVDKVIAAFEKGLRLETIIAAFILLVWVVNALFGVTRALILFAKKDKTRGEGGPAPVSSRPDPRLGPSSGPGDAGFIDVPLTSMPRQHQQQRFDLDVSDDDAAAAAPRYEVATQTGRGAAAMSTTTASTNTTTTAGLGVYPDEKVGFAGQRNALRVDGVSDLRGSSYVEYEMEKH</sequence>
<evidence type="ECO:0000256" key="1">
    <source>
        <dbReference type="ARBA" id="ARBA00002512"/>
    </source>
</evidence>
<evidence type="ECO:0000313" key="12">
    <source>
        <dbReference type="EMBL" id="OJK04180.1"/>
    </source>
</evidence>
<feature type="region of interest" description="Disordered" evidence="11">
    <location>
        <begin position="702"/>
        <end position="722"/>
    </location>
</feature>
<evidence type="ECO:0000256" key="10">
    <source>
        <dbReference type="RuleBase" id="RU366035"/>
    </source>
</evidence>
<evidence type="ECO:0000256" key="3">
    <source>
        <dbReference type="ARBA" id="ARBA00010780"/>
    </source>
</evidence>
<dbReference type="GO" id="GO:0043332">
    <property type="term" value="C:mating projection tip"/>
    <property type="evidence" value="ECO:0007669"/>
    <property type="project" value="UniProtKB-UniRule"/>
</dbReference>
<dbReference type="GO" id="GO:0032220">
    <property type="term" value="P:plasma membrane fusion involved in cytogamy"/>
    <property type="evidence" value="ECO:0007669"/>
    <property type="project" value="TreeGrafter"/>
</dbReference>
<dbReference type="GeneID" id="30976129"/>
<keyword evidence="9" id="KW-0325">Glycoprotein</keyword>
<keyword evidence="8 10" id="KW-0472">Membrane</keyword>
<evidence type="ECO:0000256" key="6">
    <source>
        <dbReference type="ARBA" id="ARBA00022971"/>
    </source>
</evidence>
<feature type="transmembrane region" description="Helical" evidence="10">
    <location>
        <begin position="605"/>
        <end position="627"/>
    </location>
</feature>
<evidence type="ECO:0000256" key="11">
    <source>
        <dbReference type="SAM" id="MobiDB-lite"/>
    </source>
</evidence>
<reference evidence="13" key="1">
    <citation type="journal article" date="2017" name="Genome Biol.">
        <title>Comparative genomics reveals high biological diversity and specific adaptations in the industrially and medically important fungal genus Aspergillus.</title>
        <authorList>
            <person name="de Vries R.P."/>
            <person name="Riley R."/>
            <person name="Wiebenga A."/>
            <person name="Aguilar-Osorio G."/>
            <person name="Amillis S."/>
            <person name="Uchima C.A."/>
            <person name="Anderluh G."/>
            <person name="Asadollahi M."/>
            <person name="Askin M."/>
            <person name="Barry K."/>
            <person name="Battaglia E."/>
            <person name="Bayram O."/>
            <person name="Benocci T."/>
            <person name="Braus-Stromeyer S.A."/>
            <person name="Caldana C."/>
            <person name="Canovas D."/>
            <person name="Cerqueira G.C."/>
            <person name="Chen F."/>
            <person name="Chen W."/>
            <person name="Choi C."/>
            <person name="Clum A."/>
            <person name="Dos Santos R.A."/>
            <person name="Damasio A.R."/>
            <person name="Diallinas G."/>
            <person name="Emri T."/>
            <person name="Fekete E."/>
            <person name="Flipphi M."/>
            <person name="Freyberg S."/>
            <person name="Gallo A."/>
            <person name="Gournas C."/>
            <person name="Habgood R."/>
            <person name="Hainaut M."/>
            <person name="Harispe M.L."/>
            <person name="Henrissat B."/>
            <person name="Hilden K.S."/>
            <person name="Hope R."/>
            <person name="Hossain A."/>
            <person name="Karabika E."/>
            <person name="Karaffa L."/>
            <person name="Karanyi Z."/>
            <person name="Krasevec N."/>
            <person name="Kuo A."/>
            <person name="Kusch H."/>
            <person name="LaButti K."/>
            <person name="Lagendijk E.L."/>
            <person name="Lapidus A."/>
            <person name="Levasseur A."/>
            <person name="Lindquist E."/>
            <person name="Lipzen A."/>
            <person name="Logrieco A.F."/>
            <person name="MacCabe A."/>
            <person name="Maekelae M.R."/>
            <person name="Malavazi I."/>
            <person name="Melin P."/>
            <person name="Meyer V."/>
            <person name="Mielnichuk N."/>
            <person name="Miskei M."/>
            <person name="Molnar A.P."/>
            <person name="Mule G."/>
            <person name="Ngan C.Y."/>
            <person name="Orejas M."/>
            <person name="Orosz E."/>
            <person name="Ouedraogo J.P."/>
            <person name="Overkamp K.M."/>
            <person name="Park H.-S."/>
            <person name="Perrone G."/>
            <person name="Piumi F."/>
            <person name="Punt P.J."/>
            <person name="Ram A.F."/>
            <person name="Ramon A."/>
            <person name="Rauscher S."/>
            <person name="Record E."/>
            <person name="Riano-Pachon D.M."/>
            <person name="Robert V."/>
            <person name="Roehrig J."/>
            <person name="Ruller R."/>
            <person name="Salamov A."/>
            <person name="Salih N.S."/>
            <person name="Samson R.A."/>
            <person name="Sandor E."/>
            <person name="Sanguinetti M."/>
            <person name="Schuetze T."/>
            <person name="Sepcic K."/>
            <person name="Shelest E."/>
            <person name="Sherlock G."/>
            <person name="Sophianopoulou V."/>
            <person name="Squina F.M."/>
            <person name="Sun H."/>
            <person name="Susca A."/>
            <person name="Todd R.B."/>
            <person name="Tsang A."/>
            <person name="Unkles S.E."/>
            <person name="van de Wiele N."/>
            <person name="van Rossen-Uffink D."/>
            <person name="Oliveira J.V."/>
            <person name="Vesth T.C."/>
            <person name="Visser J."/>
            <person name="Yu J.-H."/>
            <person name="Zhou M."/>
            <person name="Andersen M.R."/>
            <person name="Archer D.B."/>
            <person name="Baker S.E."/>
            <person name="Benoit I."/>
            <person name="Brakhage A.A."/>
            <person name="Braus G.H."/>
            <person name="Fischer R."/>
            <person name="Frisvad J.C."/>
            <person name="Goldman G.H."/>
            <person name="Houbraken J."/>
            <person name="Oakley B."/>
            <person name="Pocsi I."/>
            <person name="Scazzocchio C."/>
            <person name="Seiboth B."/>
            <person name="vanKuyk P.A."/>
            <person name="Wortman J."/>
            <person name="Dyer P.S."/>
            <person name="Grigoriev I.V."/>
        </authorList>
    </citation>
    <scope>NUCLEOTIDE SEQUENCE [LARGE SCALE GENOMIC DNA]</scope>
    <source>
        <strain evidence="13">ATCC 16872 / CBS 172.66 / WB 5094</strain>
    </source>
</reference>
<keyword evidence="7 10" id="KW-1133">Transmembrane helix</keyword>
<accession>A0A1L9X6W0</accession>
<evidence type="ECO:0000256" key="5">
    <source>
        <dbReference type="ARBA" id="ARBA00022692"/>
    </source>
</evidence>
<dbReference type="InterPro" id="IPR026777">
    <property type="entry name" value="PRM1"/>
</dbReference>
<comment type="caution">
    <text evidence="10">Lacks conserved residue(s) required for the propagation of feature annotation.</text>
</comment>
<evidence type="ECO:0000256" key="9">
    <source>
        <dbReference type="ARBA" id="ARBA00023180"/>
    </source>
</evidence>
<dbReference type="PANTHER" id="PTHR31030:SF1">
    <property type="entry name" value="PLASMA MEMBRANE FUSION PROTEIN PRM1"/>
    <property type="match status" value="1"/>
</dbReference>
<keyword evidence="6 10" id="KW-0184">Conjugation</keyword>
<keyword evidence="5 10" id="KW-0812">Transmembrane</keyword>
<name>A0A1L9X6W0_ASPA1</name>
<evidence type="ECO:0000256" key="2">
    <source>
        <dbReference type="ARBA" id="ARBA00004651"/>
    </source>
</evidence>
<comment type="subcellular location">
    <subcellularLocation>
        <location evidence="2 10">Cell membrane</location>
        <topology evidence="2 10">Multi-pass membrane protein</topology>
    </subcellularLocation>
</comment>